<keyword evidence="2" id="KW-1185">Reference proteome</keyword>
<dbReference type="AlphaFoldDB" id="A0A432YZP8"/>
<dbReference type="Proteomes" id="UP000288058">
    <property type="component" value="Unassembled WGS sequence"/>
</dbReference>
<dbReference type="OrthoDB" id="8684708at2"/>
<dbReference type="InterPro" id="IPR032710">
    <property type="entry name" value="NTF2-like_dom_sf"/>
</dbReference>
<proteinExistence type="predicted"/>
<protein>
    <submittedName>
        <fullName evidence="1">Polyketide cyclase</fullName>
    </submittedName>
</protein>
<dbReference type="EMBL" id="PIQC01000004">
    <property type="protein sequence ID" value="RUO69406.1"/>
    <property type="molecule type" value="Genomic_DNA"/>
</dbReference>
<name>A0A432YZP8_9GAMM</name>
<dbReference type="SUPFAM" id="SSF54427">
    <property type="entry name" value="NTF2-like"/>
    <property type="match status" value="1"/>
</dbReference>
<evidence type="ECO:0000313" key="2">
    <source>
        <dbReference type="Proteomes" id="UP000288058"/>
    </source>
</evidence>
<gene>
    <name evidence="1" type="ORF">CWI78_05685</name>
</gene>
<organism evidence="1 2">
    <name type="scientific">Idiomarina ramblicola</name>
    <dbReference type="NCBI Taxonomy" id="263724"/>
    <lineage>
        <taxon>Bacteria</taxon>
        <taxon>Pseudomonadati</taxon>
        <taxon>Pseudomonadota</taxon>
        <taxon>Gammaproteobacteria</taxon>
        <taxon>Alteromonadales</taxon>
        <taxon>Idiomarinaceae</taxon>
        <taxon>Idiomarina</taxon>
    </lineage>
</organism>
<accession>A0A432YZP8</accession>
<evidence type="ECO:0000313" key="1">
    <source>
        <dbReference type="EMBL" id="RUO69406.1"/>
    </source>
</evidence>
<sequence>MTIQLPDTIKSYFEMSNGSIPIQTSECFSQDAAVLDEGGTYQGHTAIASWIKETRQKYEFSSNPIKMTTKDKHQIVEAEVSGNFPGSPALLTYSFLLSDGKIQSLEIS</sequence>
<comment type="caution">
    <text evidence="1">The sequence shown here is derived from an EMBL/GenBank/DDBJ whole genome shotgun (WGS) entry which is preliminary data.</text>
</comment>
<dbReference type="Gene3D" id="3.10.450.50">
    <property type="match status" value="1"/>
</dbReference>
<dbReference type="RefSeq" id="WP_126781114.1">
    <property type="nucleotide sequence ID" value="NZ_PIQC01000004.1"/>
</dbReference>
<reference evidence="2" key="1">
    <citation type="journal article" date="2018" name="Front. Microbiol.">
        <title>Genome-Based Analysis Reveals the Taxonomy and Diversity of the Family Idiomarinaceae.</title>
        <authorList>
            <person name="Liu Y."/>
            <person name="Lai Q."/>
            <person name="Shao Z."/>
        </authorList>
    </citation>
    <scope>NUCLEOTIDE SEQUENCE [LARGE SCALE GENOMIC DNA]</scope>
    <source>
        <strain evidence="2">R22</strain>
    </source>
</reference>